<keyword evidence="3" id="KW-1185">Reference proteome</keyword>
<dbReference type="AlphaFoldDB" id="A0A9P7FFT2"/>
<dbReference type="Pfam" id="PF14617">
    <property type="entry name" value="CMS1"/>
    <property type="match status" value="1"/>
</dbReference>
<dbReference type="GO" id="GO:0005634">
    <property type="term" value="C:nucleus"/>
    <property type="evidence" value="ECO:0007669"/>
    <property type="project" value="TreeGrafter"/>
</dbReference>
<name>A0A9P7FFT2_9AGAM</name>
<dbReference type="Proteomes" id="UP000823399">
    <property type="component" value="Unassembled WGS sequence"/>
</dbReference>
<gene>
    <name evidence="2" type="ORF">F5147DRAFT_568126</name>
</gene>
<feature type="compositionally biased region" description="Basic and acidic residues" evidence="1">
    <location>
        <begin position="48"/>
        <end position="57"/>
    </location>
</feature>
<dbReference type="PANTHER" id="PTHR24030:SF0">
    <property type="entry name" value="PROTEIN CMSS1"/>
    <property type="match status" value="1"/>
</dbReference>
<protein>
    <submittedName>
        <fullName evidence="2">U3-containing 90S pre-ribosomal complex subunit-domain containing protein</fullName>
    </submittedName>
</protein>
<dbReference type="GeneID" id="64693144"/>
<feature type="region of interest" description="Disordered" evidence="1">
    <location>
        <begin position="1"/>
        <end position="70"/>
    </location>
</feature>
<dbReference type="RefSeq" id="XP_041297602.1">
    <property type="nucleotide sequence ID" value="XM_041430885.1"/>
</dbReference>
<accession>A0A9P7FFT2</accession>
<dbReference type="PANTHER" id="PTHR24030">
    <property type="entry name" value="PROTEIN CMSS1"/>
    <property type="match status" value="1"/>
</dbReference>
<evidence type="ECO:0000313" key="2">
    <source>
        <dbReference type="EMBL" id="KAG2116503.1"/>
    </source>
</evidence>
<evidence type="ECO:0000256" key="1">
    <source>
        <dbReference type="SAM" id="MobiDB-lite"/>
    </source>
</evidence>
<dbReference type="OrthoDB" id="1929311at2759"/>
<organism evidence="2 3">
    <name type="scientific">Suillus discolor</name>
    <dbReference type="NCBI Taxonomy" id="1912936"/>
    <lineage>
        <taxon>Eukaryota</taxon>
        <taxon>Fungi</taxon>
        <taxon>Dikarya</taxon>
        <taxon>Basidiomycota</taxon>
        <taxon>Agaricomycotina</taxon>
        <taxon>Agaricomycetes</taxon>
        <taxon>Agaricomycetidae</taxon>
        <taxon>Boletales</taxon>
        <taxon>Suillineae</taxon>
        <taxon>Suillaceae</taxon>
        <taxon>Suillus</taxon>
    </lineage>
</organism>
<reference evidence="2" key="1">
    <citation type="journal article" date="2020" name="New Phytol.">
        <title>Comparative genomics reveals dynamic genome evolution in host specialist ectomycorrhizal fungi.</title>
        <authorList>
            <person name="Lofgren L.A."/>
            <person name="Nguyen N.H."/>
            <person name="Vilgalys R."/>
            <person name="Ruytinx J."/>
            <person name="Liao H.L."/>
            <person name="Branco S."/>
            <person name="Kuo A."/>
            <person name="LaButti K."/>
            <person name="Lipzen A."/>
            <person name="Andreopoulos W."/>
            <person name="Pangilinan J."/>
            <person name="Riley R."/>
            <person name="Hundley H."/>
            <person name="Na H."/>
            <person name="Barry K."/>
            <person name="Grigoriev I.V."/>
            <person name="Stajich J.E."/>
            <person name="Kennedy P.G."/>
        </authorList>
    </citation>
    <scope>NUCLEOTIDE SEQUENCE</scope>
    <source>
        <strain evidence="2">FC423</strain>
    </source>
</reference>
<sequence>MNGQRGDDLDDDFVPDELVATSGEEDNGPGDDISGLLSADEDAEEAEVYIKEKSMTEKKRKRREKEKERKIKKRKLAETVEVIEPLSVAAQPAHKLADYVSSMQVKAFPAMSEIELSDVLIPEASIADTAIWTGSRTLDNLVEFIIEVLPTLHTRLSQRSKVAGAPTLLFIAGAALRVADATRVLKDKRLRREKGADVAKLFARHFKLEEHVSYLKRSKIGSAVGTPGRIGKLLCETGELDTILAHKTHFQCFSDALLVSQLTHIILDISYRDTKKRSLLDIPETRDEVFRTVLGAPKVLKGIQEGKIQLVFF</sequence>
<dbReference type="EMBL" id="JABBWM010000006">
    <property type="protein sequence ID" value="KAG2116503.1"/>
    <property type="molecule type" value="Genomic_DNA"/>
</dbReference>
<proteinExistence type="predicted"/>
<dbReference type="GO" id="GO:0030686">
    <property type="term" value="C:90S preribosome"/>
    <property type="evidence" value="ECO:0007669"/>
    <property type="project" value="TreeGrafter"/>
</dbReference>
<comment type="caution">
    <text evidence="2">The sequence shown here is derived from an EMBL/GenBank/DDBJ whole genome shotgun (WGS) entry which is preliminary data.</text>
</comment>
<dbReference type="InterPro" id="IPR032704">
    <property type="entry name" value="Cms1"/>
</dbReference>
<feature type="compositionally biased region" description="Basic residues" evidence="1">
    <location>
        <begin position="58"/>
        <end position="70"/>
    </location>
</feature>
<evidence type="ECO:0000313" key="3">
    <source>
        <dbReference type="Proteomes" id="UP000823399"/>
    </source>
</evidence>